<dbReference type="SUPFAM" id="SSF50156">
    <property type="entry name" value="PDZ domain-like"/>
    <property type="match status" value="1"/>
</dbReference>
<name>A0A2T4IJX0_9RHOO</name>
<dbReference type="Gene3D" id="2.30.42.10">
    <property type="match status" value="1"/>
</dbReference>
<dbReference type="InterPro" id="IPR007963">
    <property type="entry name" value="Peptidase_M61_catalytic"/>
</dbReference>
<dbReference type="RefSeq" id="WP_107491817.1">
    <property type="nucleotide sequence ID" value="NZ_PZKC01000001.1"/>
</dbReference>
<gene>
    <name evidence="2" type="ORF">C8261_01170</name>
</gene>
<dbReference type="InterPro" id="IPR001478">
    <property type="entry name" value="PDZ"/>
</dbReference>
<keyword evidence="3" id="KW-1185">Reference proteome</keyword>
<reference evidence="2 3" key="1">
    <citation type="submission" date="2018-03" db="EMBL/GenBank/DDBJ databases">
        <authorList>
            <person name="Keele B.F."/>
        </authorList>
    </citation>
    <scope>NUCLEOTIDE SEQUENCE [LARGE SCALE GENOMIC DNA]</scope>
    <source>
        <strain evidence="2 3">D20</strain>
    </source>
</reference>
<dbReference type="InterPro" id="IPR024191">
    <property type="entry name" value="Peptidase_M61"/>
</dbReference>
<dbReference type="InterPro" id="IPR040756">
    <property type="entry name" value="Peptidase_M61_N"/>
</dbReference>
<protein>
    <submittedName>
        <fullName evidence="2">Peptidase M61</fullName>
    </submittedName>
</protein>
<dbReference type="PIRSF" id="PIRSF016493">
    <property type="entry name" value="Glycyl_aminpptds"/>
    <property type="match status" value="1"/>
</dbReference>
<dbReference type="Gene3D" id="1.10.390.10">
    <property type="entry name" value="Neutral Protease Domain 2"/>
    <property type="match status" value="1"/>
</dbReference>
<dbReference type="SUPFAM" id="SSF55486">
    <property type="entry name" value="Metalloproteases ('zincins'), catalytic domain"/>
    <property type="match status" value="1"/>
</dbReference>
<evidence type="ECO:0000259" key="1">
    <source>
        <dbReference type="PROSITE" id="PS50106"/>
    </source>
</evidence>
<dbReference type="AlphaFoldDB" id="A0A2T4IJX0"/>
<feature type="domain" description="PDZ" evidence="1">
    <location>
        <begin position="483"/>
        <end position="551"/>
    </location>
</feature>
<dbReference type="OrthoDB" id="9778516at2"/>
<reference evidence="2 3" key="2">
    <citation type="submission" date="2018-04" db="EMBL/GenBank/DDBJ databases">
        <title>Thauera lacus sp. nov., isolated from an saline lake in Inner Mongolia, China.</title>
        <authorList>
            <person name="Liang Q.-Y."/>
        </authorList>
    </citation>
    <scope>NUCLEOTIDE SEQUENCE [LARGE SCALE GENOMIC DNA]</scope>
    <source>
        <strain evidence="2 3">D20</strain>
    </source>
</reference>
<dbReference type="Proteomes" id="UP000241193">
    <property type="component" value="Unassembled WGS sequence"/>
</dbReference>
<accession>A0A2T4IJX0</accession>
<organism evidence="2 3">
    <name type="scientific">Pseudothauera lacus</name>
    <dbReference type="NCBI Taxonomy" id="2136175"/>
    <lineage>
        <taxon>Bacteria</taxon>
        <taxon>Pseudomonadati</taxon>
        <taxon>Pseudomonadota</taxon>
        <taxon>Betaproteobacteria</taxon>
        <taxon>Rhodocyclales</taxon>
        <taxon>Zoogloeaceae</taxon>
        <taxon>Pseudothauera</taxon>
    </lineage>
</organism>
<dbReference type="InterPro" id="IPR036034">
    <property type="entry name" value="PDZ_sf"/>
</dbReference>
<evidence type="ECO:0000313" key="2">
    <source>
        <dbReference type="EMBL" id="PTD98057.1"/>
    </source>
</evidence>
<dbReference type="InterPro" id="IPR027268">
    <property type="entry name" value="Peptidase_M4/M1_CTD_sf"/>
</dbReference>
<proteinExistence type="predicted"/>
<dbReference type="SMART" id="SM00228">
    <property type="entry name" value="PDZ"/>
    <property type="match status" value="1"/>
</dbReference>
<comment type="caution">
    <text evidence="2">The sequence shown here is derived from an EMBL/GenBank/DDBJ whole genome shotgun (WGS) entry which is preliminary data.</text>
</comment>
<dbReference type="Gene3D" id="2.60.40.3650">
    <property type="match status" value="1"/>
</dbReference>
<dbReference type="Pfam" id="PF17899">
    <property type="entry name" value="Peptidase_M61_N"/>
    <property type="match status" value="1"/>
</dbReference>
<dbReference type="PROSITE" id="PS50106">
    <property type="entry name" value="PDZ"/>
    <property type="match status" value="1"/>
</dbReference>
<dbReference type="Pfam" id="PF13180">
    <property type="entry name" value="PDZ_2"/>
    <property type="match status" value="1"/>
</dbReference>
<sequence>MTAPLQYRICALDPAAHLFAVTCTVAGPAAGGQLFSLPAWIPGSYMIRDFARHIVAIRAEAGGRAVALEKLDKQTWRAAPVPGGQALSVHCEVYAWDLSVRSAHLDRTHGFFNGSSVFLRVHGQEHCPCEVDILPPADAELADWRVITAMPPAGGVRSHAFGRYRAADYEELIDHPVEMGRFTVYAFEAAGVAHEIALSGRHDCDGERLCADLARICQWQIDLFGAPPPMDYYAFLTMVVGEGYGGLEHRASTALLTSRADLPWQGMKVPTDGYRQFLGLCSHEYFHTWNVKRIKPAAFVPYDLSRENHTALLWAFEGFTSYYDDLALVRSGVIGVDDYLGLLGKSISAVLRGPGRKRQSLAESSFDAWTKYYRQDENTPNEVVSYYAKGALVALALDLQLRAAGQGGSLDEVMRVLWRRHGSGTPGVPEDGIFAAVAEVGGTALARWLRRAVEGTADLPLARLLKPFGIGWRAAAAAALPWLGVKFASGAAEARLATVYSDAPAQRAGLAAGDVLVAIDGLKAATANAVDALLGRRRPGERVQVHAFRRDELMCFEVELGVPPADQVTLAALPRASVAAQQLRRAWLGQ</sequence>
<evidence type="ECO:0000313" key="3">
    <source>
        <dbReference type="Proteomes" id="UP000241193"/>
    </source>
</evidence>
<dbReference type="Pfam" id="PF05299">
    <property type="entry name" value="Peptidase_M61"/>
    <property type="match status" value="1"/>
</dbReference>
<dbReference type="EMBL" id="PZKC01000001">
    <property type="protein sequence ID" value="PTD98057.1"/>
    <property type="molecule type" value="Genomic_DNA"/>
</dbReference>